<dbReference type="GO" id="GO:0005886">
    <property type="term" value="C:plasma membrane"/>
    <property type="evidence" value="ECO:0007669"/>
    <property type="project" value="UniProtKB-SubCell"/>
</dbReference>
<proteinExistence type="predicted"/>
<sequence>MKESINVLNYSTTNNSSTWNTHDTYWTLSLFGTAVGAGILFLPINLGLGGFWPLIILATLAYPMTYFSHRGLARFVLSSQQSQGDFTDVIQEHFGVKAGRTISWLYFLSIFPILLIYGVGLTNTVESFLIHQAAVTPPPRTLLSGLLVSVLFSIMLGGEKIMLRTFAVMVYPLAAILLILSLYLIPRWHMPSLDLPKLTEFTQTIWLAIPVVVFSFSHAAAISSFAHVQRRHYQKQAGVKSEQILRRTSLLLIAFVLLFVFSCIFTLSPEQLVEAKEQNISILSYLANVTQNPLMGTLGPFVAFIAITSSFLGHFLGARESLNGLITKHTSLSYSTADKVGILFLFLTIWITAILNPSILGLMEALSGPVIALILFIMPMIAVYKVSLLHTYKKNISTYFIFASGVLAVSALLFRLLN</sequence>
<feature type="transmembrane region" description="Helical" evidence="8">
    <location>
        <begin position="298"/>
        <end position="319"/>
    </location>
</feature>
<evidence type="ECO:0000256" key="2">
    <source>
        <dbReference type="ARBA" id="ARBA00022448"/>
    </source>
</evidence>
<evidence type="ECO:0000313" key="9">
    <source>
        <dbReference type="EMBL" id="SJZ42325.1"/>
    </source>
</evidence>
<keyword evidence="5 8" id="KW-0812">Transmembrane</keyword>
<evidence type="ECO:0000256" key="7">
    <source>
        <dbReference type="ARBA" id="ARBA00023136"/>
    </source>
</evidence>
<dbReference type="Proteomes" id="UP000190834">
    <property type="component" value="Unassembled WGS sequence"/>
</dbReference>
<keyword evidence="6 8" id="KW-1133">Transmembrane helix</keyword>
<dbReference type="OrthoDB" id="1627372at2"/>
<feature type="transmembrane region" description="Helical" evidence="8">
    <location>
        <begin position="205"/>
        <end position="228"/>
    </location>
</feature>
<feature type="transmembrane region" description="Helical" evidence="8">
    <location>
        <begin position="340"/>
        <end position="360"/>
    </location>
</feature>
<feature type="transmembrane region" description="Helical" evidence="8">
    <location>
        <begin position="50"/>
        <end position="67"/>
    </location>
</feature>
<accession>A0A1T4KIY0</accession>
<organism evidence="9 10">
    <name type="scientific">Vibrio cincinnatiensis DSM 19608</name>
    <dbReference type="NCBI Taxonomy" id="1123491"/>
    <lineage>
        <taxon>Bacteria</taxon>
        <taxon>Pseudomonadati</taxon>
        <taxon>Pseudomonadota</taxon>
        <taxon>Gammaproteobacteria</taxon>
        <taxon>Vibrionales</taxon>
        <taxon>Vibrionaceae</taxon>
        <taxon>Vibrio</taxon>
    </lineage>
</organism>
<feature type="transmembrane region" description="Helical" evidence="8">
    <location>
        <begin position="104"/>
        <end position="121"/>
    </location>
</feature>
<feature type="transmembrane region" description="Helical" evidence="8">
    <location>
        <begin position="366"/>
        <end position="384"/>
    </location>
</feature>
<dbReference type="AlphaFoldDB" id="A0A1T4KIY0"/>
<evidence type="ECO:0000256" key="3">
    <source>
        <dbReference type="ARBA" id="ARBA00022475"/>
    </source>
</evidence>
<keyword evidence="2" id="KW-0813">Transport</keyword>
<keyword evidence="3" id="KW-1003">Cell membrane</keyword>
<feature type="transmembrane region" description="Helical" evidence="8">
    <location>
        <begin position="141"/>
        <end position="158"/>
    </location>
</feature>
<gene>
    <name evidence="9" type="ORF">SAMN02745782_00233</name>
</gene>
<feature type="transmembrane region" description="Helical" evidence="8">
    <location>
        <begin position="25"/>
        <end position="44"/>
    </location>
</feature>
<protein>
    <submittedName>
        <fullName evidence="9">Serine transporter</fullName>
    </submittedName>
</protein>
<evidence type="ECO:0000256" key="6">
    <source>
        <dbReference type="ARBA" id="ARBA00022989"/>
    </source>
</evidence>
<dbReference type="GeneID" id="70583676"/>
<evidence type="ECO:0000256" key="4">
    <source>
        <dbReference type="ARBA" id="ARBA00022519"/>
    </source>
</evidence>
<dbReference type="PANTHER" id="PTHR35334">
    <property type="entry name" value="SERINE TRANSPORTER"/>
    <property type="match status" value="1"/>
</dbReference>
<dbReference type="EMBL" id="FUXB01000001">
    <property type="protein sequence ID" value="SJZ42325.1"/>
    <property type="molecule type" value="Genomic_DNA"/>
</dbReference>
<feature type="transmembrane region" description="Helical" evidence="8">
    <location>
        <begin position="249"/>
        <end position="267"/>
    </location>
</feature>
<keyword evidence="10" id="KW-1185">Reference proteome</keyword>
<dbReference type="GO" id="GO:0003333">
    <property type="term" value="P:amino acid transmembrane transport"/>
    <property type="evidence" value="ECO:0007669"/>
    <property type="project" value="InterPro"/>
</dbReference>
<evidence type="ECO:0000313" key="10">
    <source>
        <dbReference type="Proteomes" id="UP000190834"/>
    </source>
</evidence>
<keyword evidence="4" id="KW-0997">Cell inner membrane</keyword>
<feature type="transmembrane region" description="Helical" evidence="8">
    <location>
        <begin position="396"/>
        <end position="417"/>
    </location>
</feature>
<evidence type="ECO:0000256" key="5">
    <source>
        <dbReference type="ARBA" id="ARBA00022692"/>
    </source>
</evidence>
<dbReference type="PANTHER" id="PTHR35334:SF2">
    <property type="entry name" value="SERINE TRANSPORTER SDAC"/>
    <property type="match status" value="1"/>
</dbReference>
<feature type="transmembrane region" description="Helical" evidence="8">
    <location>
        <begin position="165"/>
        <end position="185"/>
    </location>
</feature>
<dbReference type="Pfam" id="PF03222">
    <property type="entry name" value="Trp_Tyr_perm"/>
    <property type="match status" value="1"/>
</dbReference>
<name>A0A1T4KIY0_VIBCI</name>
<reference evidence="10" key="1">
    <citation type="submission" date="2017-02" db="EMBL/GenBank/DDBJ databases">
        <authorList>
            <person name="Varghese N."/>
            <person name="Submissions S."/>
        </authorList>
    </citation>
    <scope>NUCLEOTIDE SEQUENCE [LARGE SCALE GENOMIC DNA]</scope>
    <source>
        <strain evidence="10">DSM 19608</strain>
    </source>
</reference>
<comment type="subcellular location">
    <subcellularLocation>
        <location evidence="1">Cell inner membrane</location>
        <topology evidence="1">Multi-pass membrane protein</topology>
    </subcellularLocation>
</comment>
<dbReference type="RefSeq" id="WP_078924641.1">
    <property type="nucleotide sequence ID" value="NZ_FUXB01000001.1"/>
</dbReference>
<keyword evidence="7 8" id="KW-0472">Membrane</keyword>
<evidence type="ECO:0000256" key="1">
    <source>
        <dbReference type="ARBA" id="ARBA00004429"/>
    </source>
</evidence>
<dbReference type="STRING" id="1123491.SAMN02745782_00233"/>
<dbReference type="InterPro" id="IPR018227">
    <property type="entry name" value="Amino_acid_transport_2"/>
</dbReference>
<evidence type="ECO:0000256" key="8">
    <source>
        <dbReference type="SAM" id="Phobius"/>
    </source>
</evidence>